<sequence>MIRFSYTLKCWTLSTVFYSVFYFSVLMTDPDFGKYNHMLALSTLLFPISKRAIDVLSDSLRLDFDMFDGFLSPLLINITIWLLTPFIVFLTFIAFLAYSMGVVKRNLNRRN</sequence>
<organism evidence="2 3">
    <name type="scientific">Psychrobacter glaciei</name>
    <dbReference type="NCBI Taxonomy" id="619771"/>
    <lineage>
        <taxon>Bacteria</taxon>
        <taxon>Pseudomonadati</taxon>
        <taxon>Pseudomonadota</taxon>
        <taxon>Gammaproteobacteria</taxon>
        <taxon>Moraxellales</taxon>
        <taxon>Moraxellaceae</taxon>
        <taxon>Psychrobacter</taxon>
    </lineage>
</organism>
<gene>
    <name evidence="2" type="ORF">GCM10016272_07560</name>
</gene>
<protein>
    <submittedName>
        <fullName evidence="2">Uncharacterized protein</fullName>
    </submittedName>
</protein>
<proteinExistence type="predicted"/>
<keyword evidence="3" id="KW-1185">Reference proteome</keyword>
<comment type="caution">
    <text evidence="2">The sequence shown here is derived from an EMBL/GenBank/DDBJ whole genome shotgun (WGS) entry which is preliminary data.</text>
</comment>
<evidence type="ECO:0000313" key="3">
    <source>
        <dbReference type="Proteomes" id="UP000610203"/>
    </source>
</evidence>
<keyword evidence="1" id="KW-1133">Transmembrane helix</keyword>
<evidence type="ECO:0000313" key="2">
    <source>
        <dbReference type="EMBL" id="GHD28359.1"/>
    </source>
</evidence>
<dbReference type="Proteomes" id="UP000610203">
    <property type="component" value="Unassembled WGS sequence"/>
</dbReference>
<reference evidence="3" key="1">
    <citation type="journal article" date="2019" name="Int. J. Syst. Evol. Microbiol.">
        <title>The Global Catalogue of Microorganisms (GCM) 10K type strain sequencing project: providing services to taxonomists for standard genome sequencing and annotation.</title>
        <authorList>
            <consortium name="The Broad Institute Genomics Platform"/>
            <consortium name="The Broad Institute Genome Sequencing Center for Infectious Disease"/>
            <person name="Wu L."/>
            <person name="Ma J."/>
        </authorList>
    </citation>
    <scope>NUCLEOTIDE SEQUENCE [LARGE SCALE GENOMIC DNA]</scope>
    <source>
        <strain evidence="3">KCTC 42280</strain>
    </source>
</reference>
<feature type="transmembrane region" description="Helical" evidence="1">
    <location>
        <begin position="6"/>
        <end position="23"/>
    </location>
</feature>
<evidence type="ECO:0000256" key="1">
    <source>
        <dbReference type="SAM" id="Phobius"/>
    </source>
</evidence>
<feature type="transmembrane region" description="Helical" evidence="1">
    <location>
        <begin position="73"/>
        <end position="100"/>
    </location>
</feature>
<keyword evidence="1" id="KW-0472">Membrane</keyword>
<keyword evidence="1" id="KW-0812">Transmembrane</keyword>
<dbReference type="RefSeq" id="WP_189581866.1">
    <property type="nucleotide sequence ID" value="NZ_BMZR01000001.1"/>
</dbReference>
<name>A0ABQ3GRJ0_9GAMM</name>
<accession>A0ABQ3GRJ0</accession>
<dbReference type="EMBL" id="BMZR01000001">
    <property type="protein sequence ID" value="GHD28359.1"/>
    <property type="molecule type" value="Genomic_DNA"/>
</dbReference>